<dbReference type="EMBL" id="PXZH01000002">
    <property type="protein sequence ID" value="RST89276.1"/>
    <property type="molecule type" value="Genomic_DNA"/>
</dbReference>
<protein>
    <recommendedName>
        <fullName evidence="4">Type II secretion system protein</fullName>
    </recommendedName>
</protein>
<reference evidence="2 3" key="1">
    <citation type="submission" date="2018-03" db="EMBL/GenBank/DDBJ databases">
        <authorList>
            <person name="Gulvik C.A."/>
        </authorList>
    </citation>
    <scope>NUCLEOTIDE SEQUENCE [LARGE SCALE GENOMIC DNA]</scope>
    <source>
        <strain evidence="2 3">JCM 31581</strain>
    </source>
</reference>
<sequence>MKRKYPGFLLLESSLSFMLLVSLSLIVCSTITLMSEQKQQQIRKLEASRYMYELVTQYRVTNQIDFGEKNLATGTLVSEGAYSDIAIDHILITGECLGDSQLKIERLKSYEKK</sequence>
<comment type="caution">
    <text evidence="2">The sequence shown here is derived from an EMBL/GenBank/DDBJ whole genome shotgun (WGS) entry which is preliminary data.</text>
</comment>
<dbReference type="RefSeq" id="WP_125943211.1">
    <property type="nucleotide sequence ID" value="NZ_PXZH01000002.1"/>
</dbReference>
<evidence type="ECO:0000313" key="2">
    <source>
        <dbReference type="EMBL" id="RST89276.1"/>
    </source>
</evidence>
<dbReference type="AlphaFoldDB" id="A0A429Z6F2"/>
<proteinExistence type="predicted"/>
<name>A0A429Z6F2_9ENTE</name>
<organism evidence="2 3">
    <name type="scientific">Vagococcus humatus</name>
    <dbReference type="NCBI Taxonomy" id="1889241"/>
    <lineage>
        <taxon>Bacteria</taxon>
        <taxon>Bacillati</taxon>
        <taxon>Bacillota</taxon>
        <taxon>Bacilli</taxon>
        <taxon>Lactobacillales</taxon>
        <taxon>Enterococcaceae</taxon>
        <taxon>Vagococcus</taxon>
    </lineage>
</organism>
<evidence type="ECO:0008006" key="4">
    <source>
        <dbReference type="Google" id="ProtNLM"/>
    </source>
</evidence>
<keyword evidence="1" id="KW-0812">Transmembrane</keyword>
<keyword evidence="1" id="KW-0472">Membrane</keyword>
<gene>
    <name evidence="2" type="ORF">C7P63_05745</name>
</gene>
<evidence type="ECO:0000256" key="1">
    <source>
        <dbReference type="SAM" id="Phobius"/>
    </source>
</evidence>
<accession>A0A429Z6F2</accession>
<evidence type="ECO:0000313" key="3">
    <source>
        <dbReference type="Proteomes" id="UP000277864"/>
    </source>
</evidence>
<feature type="transmembrane region" description="Helical" evidence="1">
    <location>
        <begin position="15"/>
        <end position="34"/>
    </location>
</feature>
<dbReference type="Proteomes" id="UP000277864">
    <property type="component" value="Unassembled WGS sequence"/>
</dbReference>
<keyword evidence="1" id="KW-1133">Transmembrane helix</keyword>
<keyword evidence="3" id="KW-1185">Reference proteome</keyword>